<evidence type="ECO:0000256" key="3">
    <source>
        <dbReference type="ARBA" id="ARBA00012054"/>
    </source>
</evidence>
<dbReference type="CDD" id="cd02021">
    <property type="entry name" value="GntK"/>
    <property type="match status" value="1"/>
</dbReference>
<evidence type="ECO:0000313" key="10">
    <source>
        <dbReference type="EMBL" id="EEF42328.1"/>
    </source>
</evidence>
<dbReference type="PRINTS" id="PR01100">
    <property type="entry name" value="SHIKIMTKNASE"/>
</dbReference>
<dbReference type="FunFam" id="3.40.50.300:FF:000522">
    <property type="entry name" value="Gluconokinase"/>
    <property type="match status" value="1"/>
</dbReference>
<dbReference type="GO" id="GO:0005975">
    <property type="term" value="P:carbohydrate metabolic process"/>
    <property type="evidence" value="ECO:0007669"/>
    <property type="project" value="InterPro"/>
</dbReference>
<evidence type="ECO:0000313" key="11">
    <source>
        <dbReference type="Proteomes" id="UP000008311"/>
    </source>
</evidence>
<dbReference type="EMBL" id="EQ973846">
    <property type="protein sequence ID" value="EEF42328.1"/>
    <property type="molecule type" value="Genomic_DNA"/>
</dbReference>
<dbReference type="Pfam" id="PF13671">
    <property type="entry name" value="AAA_33"/>
    <property type="match status" value="1"/>
</dbReference>
<keyword evidence="7 9" id="KW-0067">ATP-binding</keyword>
<dbReference type="NCBIfam" id="TIGR01313">
    <property type="entry name" value="therm_gnt_kin"/>
    <property type="match status" value="1"/>
</dbReference>
<keyword evidence="5 9" id="KW-0547">Nucleotide-binding</keyword>
<comment type="catalytic activity">
    <reaction evidence="8 9">
        <text>D-gluconate + ATP = 6-phospho-D-gluconate + ADP + H(+)</text>
        <dbReference type="Rhea" id="RHEA:19433"/>
        <dbReference type="ChEBI" id="CHEBI:15378"/>
        <dbReference type="ChEBI" id="CHEBI:18391"/>
        <dbReference type="ChEBI" id="CHEBI:30616"/>
        <dbReference type="ChEBI" id="CHEBI:58759"/>
        <dbReference type="ChEBI" id="CHEBI:456216"/>
        <dbReference type="EC" id="2.7.1.12"/>
    </reaction>
</comment>
<reference evidence="11" key="1">
    <citation type="journal article" date="2010" name="Nat. Biotechnol.">
        <title>Draft genome sequence of the oilseed species Ricinus communis.</title>
        <authorList>
            <person name="Chan A.P."/>
            <person name="Crabtree J."/>
            <person name="Zhao Q."/>
            <person name="Lorenzi H."/>
            <person name="Orvis J."/>
            <person name="Puiu D."/>
            <person name="Melake-Berhan A."/>
            <person name="Jones K.M."/>
            <person name="Redman J."/>
            <person name="Chen G."/>
            <person name="Cahoon E.B."/>
            <person name="Gedil M."/>
            <person name="Stanke M."/>
            <person name="Haas B.J."/>
            <person name="Wortman J.R."/>
            <person name="Fraser-Liggett C.M."/>
            <person name="Ravel J."/>
            <person name="Rabinowicz P.D."/>
        </authorList>
    </citation>
    <scope>NUCLEOTIDE SEQUENCE [LARGE SCALE GENOMIC DNA]</scope>
    <source>
        <strain evidence="11">cv. Hale</strain>
    </source>
</reference>
<evidence type="ECO:0000256" key="5">
    <source>
        <dbReference type="ARBA" id="ARBA00022741"/>
    </source>
</evidence>
<gene>
    <name evidence="10" type="ORF">RCOM_1324360</name>
</gene>
<dbReference type="STRING" id="3988.B9S1Y5"/>
<dbReference type="InParanoid" id="B9S1Y5"/>
<dbReference type="PANTHER" id="PTHR43442">
    <property type="entry name" value="GLUCONOKINASE-RELATED"/>
    <property type="match status" value="1"/>
</dbReference>
<proteinExistence type="inferred from homology"/>
<dbReference type="AlphaFoldDB" id="B9S1Y5"/>
<dbReference type="Proteomes" id="UP000008311">
    <property type="component" value="Unassembled WGS sequence"/>
</dbReference>
<evidence type="ECO:0000256" key="7">
    <source>
        <dbReference type="ARBA" id="ARBA00022840"/>
    </source>
</evidence>
<sequence>MASDPEGKAIVIMGVSGAGKSTIGQMLAEELKCDFLDADVFHSQSNKEKMRQGIPLSEEDRIPWLQSLQEALRESLTAGETIILGCSSLQNQYREILRSADPYYQLGSYVSAVKFVLLDVSAEVLVERLNKRAAEGKHFMPATLLQSQLEFLHIDDSEGIYKVDATQSPRAIVNVIKSIILLSRLLGQI</sequence>
<organism evidence="10 11">
    <name type="scientific">Ricinus communis</name>
    <name type="common">Castor bean</name>
    <dbReference type="NCBI Taxonomy" id="3988"/>
    <lineage>
        <taxon>Eukaryota</taxon>
        <taxon>Viridiplantae</taxon>
        <taxon>Streptophyta</taxon>
        <taxon>Embryophyta</taxon>
        <taxon>Tracheophyta</taxon>
        <taxon>Spermatophyta</taxon>
        <taxon>Magnoliopsida</taxon>
        <taxon>eudicotyledons</taxon>
        <taxon>Gunneridae</taxon>
        <taxon>Pentapetalae</taxon>
        <taxon>rosids</taxon>
        <taxon>fabids</taxon>
        <taxon>Malpighiales</taxon>
        <taxon>Euphorbiaceae</taxon>
        <taxon>Acalyphoideae</taxon>
        <taxon>Acalypheae</taxon>
        <taxon>Ricinus</taxon>
    </lineage>
</organism>
<dbReference type="InterPro" id="IPR006001">
    <property type="entry name" value="Therm_gnt_kin"/>
</dbReference>
<evidence type="ECO:0000256" key="8">
    <source>
        <dbReference type="ARBA" id="ARBA00048090"/>
    </source>
</evidence>
<evidence type="ECO:0000256" key="9">
    <source>
        <dbReference type="RuleBase" id="RU363066"/>
    </source>
</evidence>
<evidence type="ECO:0000256" key="2">
    <source>
        <dbReference type="ARBA" id="ARBA00008420"/>
    </source>
</evidence>
<accession>B9S1Y5</accession>
<dbReference type="UniPathway" id="UPA00792"/>
<dbReference type="FunCoup" id="B9S1Y5">
    <property type="interactions" value="692"/>
</dbReference>
<evidence type="ECO:0000256" key="4">
    <source>
        <dbReference type="ARBA" id="ARBA00022679"/>
    </source>
</evidence>
<dbReference type="InterPro" id="IPR027417">
    <property type="entry name" value="P-loop_NTPase"/>
</dbReference>
<protein>
    <recommendedName>
        <fullName evidence="3 9">Gluconokinase</fullName>
        <ecNumber evidence="3 9">2.7.1.12</ecNumber>
    </recommendedName>
</protein>
<keyword evidence="4 9" id="KW-0808">Transferase</keyword>
<dbReference type="PANTHER" id="PTHR43442:SF3">
    <property type="entry name" value="GLUCONOKINASE-RELATED"/>
    <property type="match status" value="1"/>
</dbReference>
<keyword evidence="6 9" id="KW-0418">Kinase</keyword>
<evidence type="ECO:0000256" key="1">
    <source>
        <dbReference type="ARBA" id="ARBA00004875"/>
    </source>
</evidence>
<keyword evidence="11" id="KW-1185">Reference proteome</keyword>
<name>B9S1Y5_RICCO</name>
<comment type="similarity">
    <text evidence="2 9">Belongs to the gluconokinase GntK/GntV family.</text>
</comment>
<dbReference type="SUPFAM" id="SSF52540">
    <property type="entry name" value="P-loop containing nucleoside triphosphate hydrolases"/>
    <property type="match status" value="1"/>
</dbReference>
<evidence type="ECO:0000256" key="6">
    <source>
        <dbReference type="ARBA" id="ARBA00022777"/>
    </source>
</evidence>
<dbReference type="EC" id="2.7.1.12" evidence="3 9"/>
<dbReference type="GO" id="GO:0005524">
    <property type="term" value="F:ATP binding"/>
    <property type="evidence" value="ECO:0007669"/>
    <property type="project" value="UniProtKB-KW"/>
</dbReference>
<dbReference type="GO" id="GO:0046316">
    <property type="term" value="F:gluconokinase activity"/>
    <property type="evidence" value="ECO:0000318"/>
    <property type="project" value="GO_Central"/>
</dbReference>
<dbReference type="Gene3D" id="3.40.50.300">
    <property type="entry name" value="P-loop containing nucleotide triphosphate hydrolases"/>
    <property type="match status" value="1"/>
</dbReference>
<comment type="pathway">
    <text evidence="1 9">Carbohydrate acid metabolism; D-gluconate degradation.</text>
</comment>
<dbReference type="eggNOG" id="KOG3354">
    <property type="taxonomic scope" value="Eukaryota"/>
</dbReference>